<feature type="region of interest" description="Disordered" evidence="1">
    <location>
        <begin position="411"/>
        <end position="452"/>
    </location>
</feature>
<keyword evidence="4" id="KW-1185">Reference proteome</keyword>
<accession>A0ABR1X884</accession>
<dbReference type="PANTHER" id="PTHR33112:SF1">
    <property type="entry name" value="HETEROKARYON INCOMPATIBILITY DOMAIN-CONTAINING PROTEIN"/>
    <property type="match status" value="1"/>
</dbReference>
<evidence type="ECO:0000256" key="1">
    <source>
        <dbReference type="SAM" id="MobiDB-lite"/>
    </source>
</evidence>
<dbReference type="GeneID" id="92039412"/>
<proteinExistence type="predicted"/>
<sequence>MHVVYGNAIITIIAAAGNGPDYGLPGVGPRHRERQQCLTVGNNRFIRTFPHVSRVLDDSTWSKRGWTFQEGILSKRRLIFTHQQVVFQCDGMHCCETLDWPYEIMQDGPDRAFSPMVPEPPLQLSIPRAYSSGWGEDFYPLLRYIEEFTKKKLSYPGDRIKAFLGVLGTFANRRNPIYHIWGAPVLMNVDRPEISLNWLHVTPCRRASDFPSWSWAGWDGPIEGTIYSRLLGRNEFTVAFPSTESDIISLETFYTNHSTFEAHALGSKYLRLDVQLATIPSFRYISDSEFTRDENQMTWLKPKTHMIRTVGGLSPNTRGSLCARFPQTDGYPVLVPLYEDDATTSVSDTNSVMMFPTEKYEAGRYMHIFMAVKPTASYYHRVGLLIYGPTLRTHLYELPNGNVTRLGPKTEVPNWELGPQRPGIVKGNSTGETETPNPKASYLDEESRIAVR</sequence>
<gene>
    <name evidence="3" type="ORF">PG997_002037</name>
</gene>
<dbReference type="InterPro" id="IPR010730">
    <property type="entry name" value="HET"/>
</dbReference>
<dbReference type="RefSeq" id="XP_066673648.1">
    <property type="nucleotide sequence ID" value="XM_066806352.1"/>
</dbReference>
<dbReference type="PANTHER" id="PTHR33112">
    <property type="entry name" value="DOMAIN PROTEIN, PUTATIVE-RELATED"/>
    <property type="match status" value="1"/>
</dbReference>
<dbReference type="Proteomes" id="UP001433268">
    <property type="component" value="Unassembled WGS sequence"/>
</dbReference>
<name>A0ABR1X884_9PEZI</name>
<dbReference type="Pfam" id="PF06985">
    <property type="entry name" value="HET"/>
    <property type="match status" value="1"/>
</dbReference>
<feature type="compositionally biased region" description="Polar residues" evidence="1">
    <location>
        <begin position="427"/>
        <end position="438"/>
    </location>
</feature>
<dbReference type="EMBL" id="JAQQWN010000003">
    <property type="protein sequence ID" value="KAK8091676.1"/>
    <property type="molecule type" value="Genomic_DNA"/>
</dbReference>
<reference evidence="3 4" key="1">
    <citation type="submission" date="2023-01" db="EMBL/GenBank/DDBJ databases">
        <title>Analysis of 21 Apiospora genomes using comparative genomics revels a genus with tremendous synthesis potential of carbohydrate active enzymes and secondary metabolites.</title>
        <authorList>
            <person name="Sorensen T."/>
        </authorList>
    </citation>
    <scope>NUCLEOTIDE SEQUENCE [LARGE SCALE GENOMIC DNA]</scope>
    <source>
        <strain evidence="3 4">CBS 114990</strain>
    </source>
</reference>
<protein>
    <submittedName>
        <fullName evidence="3">HET-domain-containing protein</fullName>
    </submittedName>
</protein>
<feature type="domain" description="Heterokaryon incompatibility" evidence="2">
    <location>
        <begin position="1"/>
        <end position="70"/>
    </location>
</feature>
<evidence type="ECO:0000313" key="4">
    <source>
        <dbReference type="Proteomes" id="UP001433268"/>
    </source>
</evidence>
<organism evidence="3 4">
    <name type="scientific">Apiospora hydei</name>
    <dbReference type="NCBI Taxonomy" id="1337664"/>
    <lineage>
        <taxon>Eukaryota</taxon>
        <taxon>Fungi</taxon>
        <taxon>Dikarya</taxon>
        <taxon>Ascomycota</taxon>
        <taxon>Pezizomycotina</taxon>
        <taxon>Sordariomycetes</taxon>
        <taxon>Xylariomycetidae</taxon>
        <taxon>Amphisphaeriales</taxon>
        <taxon>Apiosporaceae</taxon>
        <taxon>Apiospora</taxon>
    </lineage>
</organism>
<evidence type="ECO:0000259" key="2">
    <source>
        <dbReference type="Pfam" id="PF06985"/>
    </source>
</evidence>
<comment type="caution">
    <text evidence="3">The sequence shown here is derived from an EMBL/GenBank/DDBJ whole genome shotgun (WGS) entry which is preliminary data.</text>
</comment>
<evidence type="ECO:0000313" key="3">
    <source>
        <dbReference type="EMBL" id="KAK8091676.1"/>
    </source>
</evidence>